<dbReference type="Proteomes" id="UP001189429">
    <property type="component" value="Unassembled WGS sequence"/>
</dbReference>
<organism evidence="1 2">
    <name type="scientific">Prorocentrum cordatum</name>
    <dbReference type="NCBI Taxonomy" id="2364126"/>
    <lineage>
        <taxon>Eukaryota</taxon>
        <taxon>Sar</taxon>
        <taxon>Alveolata</taxon>
        <taxon>Dinophyceae</taxon>
        <taxon>Prorocentrales</taxon>
        <taxon>Prorocentraceae</taxon>
        <taxon>Prorocentrum</taxon>
    </lineage>
</organism>
<reference evidence="1" key="1">
    <citation type="submission" date="2023-10" db="EMBL/GenBank/DDBJ databases">
        <authorList>
            <person name="Chen Y."/>
            <person name="Shah S."/>
            <person name="Dougan E. K."/>
            <person name="Thang M."/>
            <person name="Chan C."/>
        </authorList>
    </citation>
    <scope>NUCLEOTIDE SEQUENCE [LARGE SCALE GENOMIC DNA]</scope>
</reference>
<gene>
    <name evidence="1" type="ORF">PCOR1329_LOCUS33338</name>
</gene>
<name>A0ABN9SWY5_9DINO</name>
<accession>A0ABN9SWY5</accession>
<comment type="caution">
    <text evidence="1">The sequence shown here is derived from an EMBL/GenBank/DDBJ whole genome shotgun (WGS) entry which is preliminary data.</text>
</comment>
<protein>
    <submittedName>
        <fullName evidence="1">Uncharacterized protein</fullName>
    </submittedName>
</protein>
<proteinExistence type="predicted"/>
<evidence type="ECO:0000313" key="2">
    <source>
        <dbReference type="Proteomes" id="UP001189429"/>
    </source>
</evidence>
<keyword evidence="2" id="KW-1185">Reference proteome</keyword>
<evidence type="ECO:0000313" key="1">
    <source>
        <dbReference type="EMBL" id="CAK0837035.1"/>
    </source>
</evidence>
<dbReference type="EMBL" id="CAUYUJ010013980">
    <property type="protein sequence ID" value="CAK0837035.1"/>
    <property type="molecule type" value="Genomic_DNA"/>
</dbReference>
<sequence>MPGNKVKVATIGGQTKNISLQSKHRSVAPLCTRDVDQNVPARIHQIEPLPMNVLQVGITSGRRHRGRGEGRWERGHHAAPNWNHLHERIPVNCGCIAQFAPTVKTHRLQRPVVLQDHRVMTTYCNSNSPTWNLLQELIPADLGSIAQLTIIVLTHRVHRPVVLQDHRVRVTCCNSDSPTWNHLHELIPVKIGSIAQLAMTVPTHRVHRPVVLQDHREIITCCSSNHPTWNRLHELMPVNCGSVAQLAISGVSHPVHRPSARIFCSDLKGMSRLQLVGQALLSSKNKRMHGETRS</sequence>